<feature type="compositionally biased region" description="Low complexity" evidence="1">
    <location>
        <begin position="266"/>
        <end position="278"/>
    </location>
</feature>
<evidence type="ECO:0000313" key="2">
    <source>
        <dbReference type="EMBL" id="KAG0653582.1"/>
    </source>
</evidence>
<comment type="caution">
    <text evidence="2">The sequence shown here is derived from an EMBL/GenBank/DDBJ whole genome shotgun (WGS) entry which is preliminary data.</text>
</comment>
<dbReference type="PANTHER" id="PTHR37327:SF1">
    <property type="entry name" value="MICROTUBULE INTERACTING AND TRANSPORT DOMAIN-CONTAINING PROTEIN"/>
    <property type="match status" value="1"/>
</dbReference>
<feature type="compositionally biased region" description="Pro residues" evidence="1">
    <location>
        <begin position="483"/>
        <end position="499"/>
    </location>
</feature>
<feature type="region of interest" description="Disordered" evidence="1">
    <location>
        <begin position="252"/>
        <end position="300"/>
    </location>
</feature>
<protein>
    <submittedName>
        <fullName evidence="2">Uncharacterized protein</fullName>
    </submittedName>
</protein>
<feature type="compositionally biased region" description="Basic and acidic residues" evidence="1">
    <location>
        <begin position="140"/>
        <end position="150"/>
    </location>
</feature>
<feature type="region of interest" description="Disordered" evidence="1">
    <location>
        <begin position="612"/>
        <end position="631"/>
    </location>
</feature>
<gene>
    <name evidence="2" type="ORF">C6P46_002474</name>
</gene>
<organism evidence="2 3">
    <name type="scientific">Rhodotorula mucilaginosa</name>
    <name type="common">Yeast</name>
    <name type="synonym">Rhodotorula rubra</name>
    <dbReference type="NCBI Taxonomy" id="5537"/>
    <lineage>
        <taxon>Eukaryota</taxon>
        <taxon>Fungi</taxon>
        <taxon>Dikarya</taxon>
        <taxon>Basidiomycota</taxon>
        <taxon>Pucciniomycotina</taxon>
        <taxon>Microbotryomycetes</taxon>
        <taxon>Sporidiobolales</taxon>
        <taxon>Sporidiobolaceae</taxon>
        <taxon>Rhodotorula</taxon>
    </lineage>
</organism>
<feature type="compositionally biased region" description="Low complexity" evidence="1">
    <location>
        <begin position="501"/>
        <end position="531"/>
    </location>
</feature>
<feature type="compositionally biased region" description="Basic and acidic residues" evidence="1">
    <location>
        <begin position="207"/>
        <end position="222"/>
    </location>
</feature>
<dbReference type="AlphaFoldDB" id="A0A9P6VRM2"/>
<reference evidence="2 3" key="1">
    <citation type="submission" date="2020-11" db="EMBL/GenBank/DDBJ databases">
        <title>Kefir isolates.</title>
        <authorList>
            <person name="Marcisauskas S."/>
            <person name="Kim Y."/>
            <person name="Blasche S."/>
        </authorList>
    </citation>
    <scope>NUCLEOTIDE SEQUENCE [LARGE SCALE GENOMIC DNA]</scope>
    <source>
        <strain evidence="2 3">KR</strain>
    </source>
</reference>
<feature type="compositionally biased region" description="Low complexity" evidence="1">
    <location>
        <begin position="1"/>
        <end position="30"/>
    </location>
</feature>
<sequence>MGATPLPAAPSPSTRPTTPSASSAAAASPNHHQRRPSSPSPLPLPLTDPTHRPHPYSAAAAAAAAATASSSTTAPRRGGGEEELVAVDDGDGHGIGAAMLELANPGPTYDRDRDREGGLGGDDDDFQVQQRSPAAGGRRRATEPVLRLERLPVVVAAAVEDSSSSSPAFSTAAVESTFPRYGNDHSLSSSRPPRRRPSFASDSTATARDDVEPISPRHHDASRTPSSPPGSVATPMRRGASAGALLLISVSVPSSGSRSGSGSGLGSRSRAGSAASLVGGRGGSTSPRAPDMQRGYSTGSMVDTPVLLSRRGSSSIGIGGLAYIEEGPVRTPPVEGARPRPTRGASLGGGGGGGGGSLASGLALPTLATTTGGMGMGLVNSSTGEGTISQRRQGRTTISPRPGEGEDEFLAGAEGGYDNRSHTVVAAMDDFGRPTDSARHETWTTGSLPTRLRTESRLMLPLEWQTTTTVAEAEAEAEESSLPPLPKQQQPPPPPPPLEISPRTNRRVPSSSSSTSYHYHRPSTSTSSFGTSAGGGGPSRKGSVPTPTSLTAPSLGRSTSASSSIASNASSSFPPRPLRRRRSSAAVGRGTPLSAASAAATGIYLSAGLANPPPDASSPASRETALSIPPPRRPFHLMRLVLATMSSSPTNTGGYISEKLFLPSAIWRTSPGGGGAATKLVALETKVRMLDLLSNGLDGIDKAGRGLLLVPIESQNARAVARQEADRFARELDSFEGLAEGVQSTLAKKLGPGVAVPSAPNGGGGGRKGSAASFASWSSKLSHSLNRVTNGSSLVDSQAAYVDAIAKVFHQAQCIDEHLAAILQGARSPDQDSPYDLLDRNLRLHIERYLRRCSEFFGHVVCRFVLQDVGVLLDKYVKRGGAWLSAD</sequence>
<dbReference type="PANTHER" id="PTHR37327">
    <property type="entry name" value="CHROMOSOME 1, WHOLE GENOME SHOTGUN SEQUENCE"/>
    <property type="match status" value="1"/>
</dbReference>
<feature type="compositionally biased region" description="Low complexity" evidence="1">
    <location>
        <begin position="55"/>
        <end position="74"/>
    </location>
</feature>
<keyword evidence="3" id="KW-1185">Reference proteome</keyword>
<dbReference type="EMBL" id="PUHQ01000190">
    <property type="protein sequence ID" value="KAG0653582.1"/>
    <property type="molecule type" value="Genomic_DNA"/>
</dbReference>
<feature type="region of interest" description="Disordered" evidence="1">
    <location>
        <begin position="1"/>
        <end position="236"/>
    </location>
</feature>
<proteinExistence type="predicted"/>
<feature type="region of interest" description="Disordered" evidence="1">
    <location>
        <begin position="374"/>
        <end position="416"/>
    </location>
</feature>
<feature type="region of interest" description="Disordered" evidence="1">
    <location>
        <begin position="467"/>
        <end position="592"/>
    </location>
</feature>
<feature type="compositionally biased region" description="Low complexity" evidence="1">
    <location>
        <begin position="151"/>
        <end position="174"/>
    </location>
</feature>
<dbReference type="OrthoDB" id="2528938at2759"/>
<evidence type="ECO:0000313" key="3">
    <source>
        <dbReference type="Proteomes" id="UP000777482"/>
    </source>
</evidence>
<name>A0A9P6VRM2_RHOMI</name>
<feature type="compositionally biased region" description="Low complexity" evidence="1">
    <location>
        <begin position="552"/>
        <end position="573"/>
    </location>
</feature>
<accession>A0A9P6VRM2</accession>
<evidence type="ECO:0000256" key="1">
    <source>
        <dbReference type="SAM" id="MobiDB-lite"/>
    </source>
</evidence>
<feature type="compositionally biased region" description="Polar residues" evidence="1">
    <location>
        <begin position="379"/>
        <end position="399"/>
    </location>
</feature>
<dbReference type="Proteomes" id="UP000777482">
    <property type="component" value="Unassembled WGS sequence"/>
</dbReference>
<feature type="region of interest" description="Disordered" evidence="1">
    <location>
        <begin position="327"/>
        <end position="358"/>
    </location>
</feature>
<feature type="compositionally biased region" description="Gly residues" evidence="1">
    <location>
        <begin position="346"/>
        <end position="358"/>
    </location>
</feature>